<dbReference type="RefSeq" id="WP_015810087.1">
    <property type="nucleotide sequence ID" value="NC_013037.1"/>
</dbReference>
<dbReference type="HOGENOM" id="CLU_020336_50_4_10"/>
<dbReference type="InterPro" id="IPR029058">
    <property type="entry name" value="AB_hydrolase_fold"/>
</dbReference>
<dbReference type="Pfam" id="PF12697">
    <property type="entry name" value="Abhydrolase_6"/>
    <property type="match status" value="1"/>
</dbReference>
<dbReference type="EMBL" id="CP001619">
    <property type="protein sequence ID" value="ACT91830.1"/>
    <property type="molecule type" value="Genomic_DNA"/>
</dbReference>
<proteinExistence type="predicted"/>
<dbReference type="PANTHER" id="PTHR43798">
    <property type="entry name" value="MONOACYLGLYCEROL LIPASE"/>
    <property type="match status" value="1"/>
</dbReference>
<evidence type="ECO:0000313" key="2">
    <source>
        <dbReference type="EMBL" id="ACT91830.1"/>
    </source>
</evidence>
<dbReference type="KEGG" id="dfe:Dfer_0565"/>
<sequence length="270" mass="30315">MQTIISNGTPISYNTYGSGPATLLFVHGSFIDQTYWKEQVAFFKEKYKVVTMDLAAHGQSGTNRSEWTLRGMADDIINLIRALNLERVILIGHSLGANLILMAATTYPDPVIGFIAVDNFKNLATPLPPEYDSQVEEIIENSKKAYADTNEHYARMVLLGPETPQWIIDKVVAACRAAYEPMGQQTMPQFFIMDRIEREVLPLLRPKMNLINVNYMPTNVEALEKHAVNGYSLIEIAGTCHYPMLESPKALNEALDEVIDEVLQVKFTDS</sequence>
<evidence type="ECO:0000259" key="1">
    <source>
        <dbReference type="Pfam" id="PF12697"/>
    </source>
</evidence>
<dbReference type="AlphaFoldDB" id="C6W096"/>
<dbReference type="eggNOG" id="COG0596">
    <property type="taxonomic scope" value="Bacteria"/>
</dbReference>
<organism evidence="2 3">
    <name type="scientific">Dyadobacter fermentans (strain ATCC 700827 / DSM 18053 / CIP 107007 / KCTC 52180 / NS114)</name>
    <dbReference type="NCBI Taxonomy" id="471854"/>
    <lineage>
        <taxon>Bacteria</taxon>
        <taxon>Pseudomonadati</taxon>
        <taxon>Bacteroidota</taxon>
        <taxon>Cytophagia</taxon>
        <taxon>Cytophagales</taxon>
        <taxon>Spirosomataceae</taxon>
        <taxon>Dyadobacter</taxon>
    </lineage>
</organism>
<keyword evidence="3" id="KW-1185">Reference proteome</keyword>
<dbReference type="STRING" id="471854.Dfer_0565"/>
<feature type="domain" description="AB hydrolase-1" evidence="1">
    <location>
        <begin position="23"/>
        <end position="254"/>
    </location>
</feature>
<dbReference type="GO" id="GO:0016787">
    <property type="term" value="F:hydrolase activity"/>
    <property type="evidence" value="ECO:0007669"/>
    <property type="project" value="UniProtKB-KW"/>
</dbReference>
<dbReference type="SUPFAM" id="SSF53474">
    <property type="entry name" value="alpha/beta-Hydrolases"/>
    <property type="match status" value="1"/>
</dbReference>
<dbReference type="InterPro" id="IPR050266">
    <property type="entry name" value="AB_hydrolase_sf"/>
</dbReference>
<keyword evidence="2" id="KW-0378">Hydrolase</keyword>
<reference evidence="2 3" key="1">
    <citation type="journal article" date="2009" name="Stand. Genomic Sci.">
        <title>Complete genome sequence of Dyadobacter fermentans type strain (NS114).</title>
        <authorList>
            <person name="Lang E."/>
            <person name="Lapidus A."/>
            <person name="Chertkov O."/>
            <person name="Brettin T."/>
            <person name="Detter J.C."/>
            <person name="Han C."/>
            <person name="Copeland A."/>
            <person name="Glavina Del Rio T."/>
            <person name="Nolan M."/>
            <person name="Chen F."/>
            <person name="Lucas S."/>
            <person name="Tice H."/>
            <person name="Cheng J.F."/>
            <person name="Land M."/>
            <person name="Hauser L."/>
            <person name="Chang Y.J."/>
            <person name="Jeffries C.D."/>
            <person name="Kopitz M."/>
            <person name="Bruce D."/>
            <person name="Goodwin L."/>
            <person name="Pitluck S."/>
            <person name="Ovchinnikova G."/>
            <person name="Pati A."/>
            <person name="Ivanova N."/>
            <person name="Mavrommatis K."/>
            <person name="Chen A."/>
            <person name="Palaniappan K."/>
            <person name="Chain P."/>
            <person name="Bristow J."/>
            <person name="Eisen J.A."/>
            <person name="Markowitz V."/>
            <person name="Hugenholtz P."/>
            <person name="Goker M."/>
            <person name="Rohde M."/>
            <person name="Kyrpides N.C."/>
            <person name="Klenk H.P."/>
        </authorList>
    </citation>
    <scope>NUCLEOTIDE SEQUENCE [LARGE SCALE GENOMIC DNA]</scope>
    <source>
        <strain evidence="3">ATCC 700827 / DSM 18053 / CIP 107007 / KCTC 52180 / NS114</strain>
    </source>
</reference>
<dbReference type="Gene3D" id="3.40.50.1820">
    <property type="entry name" value="alpha/beta hydrolase"/>
    <property type="match status" value="1"/>
</dbReference>
<dbReference type="InterPro" id="IPR000073">
    <property type="entry name" value="AB_hydrolase_1"/>
</dbReference>
<protein>
    <submittedName>
        <fullName evidence="2">Alpha/beta hydrolase fold protein</fullName>
    </submittedName>
</protein>
<gene>
    <name evidence="2" type="ordered locus">Dfer_0565</name>
</gene>
<evidence type="ECO:0000313" key="3">
    <source>
        <dbReference type="Proteomes" id="UP000002011"/>
    </source>
</evidence>
<dbReference type="OrthoDB" id="9780932at2"/>
<accession>C6W096</accession>
<dbReference type="Proteomes" id="UP000002011">
    <property type="component" value="Chromosome"/>
</dbReference>
<name>C6W096_DYAFD</name>